<organism evidence="3 4">
    <name type="scientific">Coemansia asiatica</name>
    <dbReference type="NCBI Taxonomy" id="1052880"/>
    <lineage>
        <taxon>Eukaryota</taxon>
        <taxon>Fungi</taxon>
        <taxon>Fungi incertae sedis</taxon>
        <taxon>Zoopagomycota</taxon>
        <taxon>Kickxellomycotina</taxon>
        <taxon>Kickxellomycetes</taxon>
        <taxon>Kickxellales</taxon>
        <taxon>Kickxellaceae</taxon>
        <taxon>Coemansia</taxon>
    </lineage>
</organism>
<dbReference type="EMBL" id="JANBOH010000803">
    <property type="protein sequence ID" value="KAJ1641632.1"/>
    <property type="molecule type" value="Genomic_DNA"/>
</dbReference>
<comment type="caution">
    <text evidence="3">The sequence shown here is derived from an EMBL/GenBank/DDBJ whole genome shotgun (WGS) entry which is preliminary data.</text>
</comment>
<keyword evidence="4" id="KW-1185">Reference proteome</keyword>
<feature type="non-terminal residue" evidence="3">
    <location>
        <position position="371"/>
    </location>
</feature>
<dbReference type="GO" id="GO:0046033">
    <property type="term" value="P:AMP metabolic process"/>
    <property type="evidence" value="ECO:0007669"/>
    <property type="project" value="TreeGrafter"/>
</dbReference>
<evidence type="ECO:0000313" key="3">
    <source>
        <dbReference type="EMBL" id="KAJ1641632.1"/>
    </source>
</evidence>
<dbReference type="EC" id="3.5.4.6" evidence="3"/>
<protein>
    <submittedName>
        <fullName evidence="3">AMP deaminase</fullName>
        <ecNumber evidence="3">3.5.4.6</ecNumber>
    </submittedName>
</protein>
<dbReference type="AlphaFoldDB" id="A0A9W7XF63"/>
<keyword evidence="3" id="KW-0378">Hydrolase</keyword>
<feature type="region of interest" description="Disordered" evidence="2">
    <location>
        <begin position="1"/>
        <end position="34"/>
    </location>
</feature>
<dbReference type="Proteomes" id="UP001145021">
    <property type="component" value="Unassembled WGS sequence"/>
</dbReference>
<evidence type="ECO:0000313" key="4">
    <source>
        <dbReference type="Proteomes" id="UP001145021"/>
    </source>
</evidence>
<dbReference type="PANTHER" id="PTHR11359:SF0">
    <property type="entry name" value="AMP DEAMINASE"/>
    <property type="match status" value="1"/>
</dbReference>
<dbReference type="Pfam" id="PF19326">
    <property type="entry name" value="AMP_deaminase"/>
    <property type="match status" value="1"/>
</dbReference>
<dbReference type="GO" id="GO:0005829">
    <property type="term" value="C:cytosol"/>
    <property type="evidence" value="ECO:0007669"/>
    <property type="project" value="TreeGrafter"/>
</dbReference>
<proteinExistence type="inferred from homology"/>
<dbReference type="GO" id="GO:0003876">
    <property type="term" value="F:AMP deaminase activity"/>
    <property type="evidence" value="ECO:0007669"/>
    <property type="project" value="UniProtKB-EC"/>
</dbReference>
<dbReference type="SUPFAM" id="SSF51556">
    <property type="entry name" value="Metallo-dependent hydrolases"/>
    <property type="match status" value="1"/>
</dbReference>
<feature type="compositionally biased region" description="Polar residues" evidence="2">
    <location>
        <begin position="17"/>
        <end position="30"/>
    </location>
</feature>
<sequence length="371" mass="41058">MAPNNLPDDELPDASPSPIQGRQTQSSNIATHVDDDALAEEDTAAAAQTSAAGTHPYMTYNSLASSNFEAGPNFVNSYFAKQHNASTHQNQRQGPAAAAIITCKQALTPSENCSCASCRGSSGVSPMLDAQNKSQHLADKGMLAGWSESLLAANPDVDDDVTSRKIEDEIRSMMRRVHVKHTDDEVEEFEGMGETPEELRRIAQALQRCMALRNKYMDTSHQHENGNPKSRPGWTIYPPPPLPAWHHAGRSSSKAAPQATSVEFDIDEIDIPPADQCVFAMGNDGVYAVYESEELRASGAQPITSAPSIREFYMDLNFVLDTISDGPVKTWTYGRLRYLDARWQLYILMNEREETMQSKLVPHRDLYNVRK</sequence>
<evidence type="ECO:0000256" key="2">
    <source>
        <dbReference type="SAM" id="MobiDB-lite"/>
    </source>
</evidence>
<gene>
    <name evidence="3" type="primary">AMD1_4</name>
    <name evidence="3" type="ORF">LPJ64_006414</name>
</gene>
<dbReference type="InterPro" id="IPR032466">
    <property type="entry name" value="Metal_Hydrolase"/>
</dbReference>
<evidence type="ECO:0000256" key="1">
    <source>
        <dbReference type="ARBA" id="ARBA00006676"/>
    </source>
</evidence>
<dbReference type="Gene3D" id="3.20.20.140">
    <property type="entry name" value="Metal-dependent hydrolases"/>
    <property type="match status" value="1"/>
</dbReference>
<name>A0A9W7XF63_9FUNG</name>
<reference evidence="3" key="1">
    <citation type="submission" date="2022-07" db="EMBL/GenBank/DDBJ databases">
        <title>Phylogenomic reconstructions and comparative analyses of Kickxellomycotina fungi.</title>
        <authorList>
            <person name="Reynolds N.K."/>
            <person name="Stajich J.E."/>
            <person name="Barry K."/>
            <person name="Grigoriev I.V."/>
            <person name="Crous P."/>
            <person name="Smith M.E."/>
        </authorList>
    </citation>
    <scope>NUCLEOTIDE SEQUENCE</scope>
    <source>
        <strain evidence="3">NBRC 105413</strain>
    </source>
</reference>
<dbReference type="PANTHER" id="PTHR11359">
    <property type="entry name" value="AMP DEAMINASE"/>
    <property type="match status" value="1"/>
</dbReference>
<dbReference type="InterPro" id="IPR006329">
    <property type="entry name" value="AMPD"/>
</dbReference>
<dbReference type="GO" id="GO:0032264">
    <property type="term" value="P:IMP salvage"/>
    <property type="evidence" value="ECO:0007669"/>
    <property type="project" value="InterPro"/>
</dbReference>
<comment type="similarity">
    <text evidence="1">Belongs to the metallo-dependent hydrolases superfamily. Adenosine and AMP deaminases family.</text>
</comment>
<accession>A0A9W7XF63</accession>